<dbReference type="Gene3D" id="3.40.50.10610">
    <property type="entry name" value="ABC-type transport auxiliary lipoprotein component"/>
    <property type="match status" value="1"/>
</dbReference>
<dbReference type="Proteomes" id="UP000295696">
    <property type="component" value="Unassembled WGS sequence"/>
</dbReference>
<reference evidence="2 3" key="1">
    <citation type="submission" date="2019-03" db="EMBL/GenBank/DDBJ databases">
        <title>Genomic Encyclopedia of Type Strains, Phase IV (KMG-IV): sequencing the most valuable type-strain genomes for metagenomic binning, comparative biology and taxonomic classification.</title>
        <authorList>
            <person name="Goeker M."/>
        </authorList>
    </citation>
    <scope>NUCLEOTIDE SEQUENCE [LARGE SCALE GENOMIC DNA]</scope>
    <source>
        <strain evidence="2 3">DSM 104836</strain>
    </source>
</reference>
<dbReference type="InterPro" id="IPR005586">
    <property type="entry name" value="ABC_trans_aux"/>
</dbReference>
<feature type="domain" description="ABC-type transport auxiliary lipoprotein component" evidence="1">
    <location>
        <begin position="39"/>
        <end position="196"/>
    </location>
</feature>
<gene>
    <name evidence="2" type="ORF">EDD52_102351</name>
</gene>
<dbReference type="Pfam" id="PF03886">
    <property type="entry name" value="ABC_trans_aux"/>
    <property type="match status" value="1"/>
</dbReference>
<dbReference type="AlphaFoldDB" id="A0A4R3JJU9"/>
<dbReference type="OrthoDB" id="9808689at2"/>
<evidence type="ECO:0000313" key="3">
    <source>
        <dbReference type="Proteomes" id="UP000295696"/>
    </source>
</evidence>
<proteinExistence type="predicted"/>
<dbReference type="RefSeq" id="WP_132242688.1">
    <property type="nucleotide sequence ID" value="NZ_SLZU01000002.1"/>
</dbReference>
<dbReference type="SUPFAM" id="SSF159594">
    <property type="entry name" value="XCC0632-like"/>
    <property type="match status" value="1"/>
</dbReference>
<protein>
    <submittedName>
        <fullName evidence="2">Cholesterol transport system auxiliary component</fullName>
    </submittedName>
</protein>
<organism evidence="2 3">
    <name type="scientific">Primorskyibacter sedentarius</name>
    <dbReference type="NCBI Taxonomy" id="745311"/>
    <lineage>
        <taxon>Bacteria</taxon>
        <taxon>Pseudomonadati</taxon>
        <taxon>Pseudomonadota</taxon>
        <taxon>Alphaproteobacteria</taxon>
        <taxon>Rhodobacterales</taxon>
        <taxon>Roseobacteraceae</taxon>
        <taxon>Primorskyibacter</taxon>
    </lineage>
</organism>
<sequence>MTPASAIRFALFWLGLSLLAGCSALSSIESASQPLNTFELSPLPAGAVAVSRGRSQLEVAAPTATGALTSDRIVIKPNALQVQVLPEARWVDETTEHVQLLLVRSLTNSGMFGLVSAEGAGPRPDFLLLTDLQAFQVETGADQQAVVIRTNMTLLRDDDGAVVSARSFENSVPVADTTAGQVVFAFDQAMTQQMTDMLRWLDRLPGV</sequence>
<dbReference type="EMBL" id="SLZU01000002">
    <property type="protein sequence ID" value="TCS66534.1"/>
    <property type="molecule type" value="Genomic_DNA"/>
</dbReference>
<evidence type="ECO:0000259" key="1">
    <source>
        <dbReference type="Pfam" id="PF03886"/>
    </source>
</evidence>
<comment type="caution">
    <text evidence="2">The sequence shown here is derived from an EMBL/GenBank/DDBJ whole genome shotgun (WGS) entry which is preliminary data.</text>
</comment>
<accession>A0A4R3JJU9</accession>
<keyword evidence="3" id="KW-1185">Reference proteome</keyword>
<name>A0A4R3JJU9_9RHOB</name>
<evidence type="ECO:0000313" key="2">
    <source>
        <dbReference type="EMBL" id="TCS66534.1"/>
    </source>
</evidence>